<evidence type="ECO:0000256" key="11">
    <source>
        <dbReference type="SAM" id="Coils"/>
    </source>
</evidence>
<dbReference type="GO" id="GO:0006935">
    <property type="term" value="P:chemotaxis"/>
    <property type="evidence" value="ECO:0007669"/>
    <property type="project" value="UniProtKB-KW"/>
</dbReference>
<evidence type="ECO:0000256" key="2">
    <source>
        <dbReference type="ARBA" id="ARBA00010004"/>
    </source>
</evidence>
<dbReference type="GO" id="GO:0005886">
    <property type="term" value="C:plasma membrane"/>
    <property type="evidence" value="ECO:0007669"/>
    <property type="project" value="UniProtKB-SubCell"/>
</dbReference>
<evidence type="ECO:0000313" key="13">
    <source>
        <dbReference type="Proteomes" id="UP000266482"/>
    </source>
</evidence>
<accession>A0A3A1UUB3</accession>
<evidence type="ECO:0000256" key="3">
    <source>
        <dbReference type="ARBA" id="ARBA00020392"/>
    </source>
</evidence>
<dbReference type="AlphaFoldDB" id="A0A3A1UUB3"/>
<keyword evidence="11" id="KW-0175">Coiled coil</keyword>
<evidence type="ECO:0000256" key="6">
    <source>
        <dbReference type="ARBA" id="ARBA00022500"/>
    </source>
</evidence>
<dbReference type="InterPro" id="IPR012823">
    <property type="entry name" value="Flagell_FliJ"/>
</dbReference>
<dbReference type="EMBL" id="QXQA01000009">
    <property type="protein sequence ID" value="RIX51825.1"/>
    <property type="molecule type" value="Genomic_DNA"/>
</dbReference>
<dbReference type="Gene3D" id="1.10.287.1700">
    <property type="match status" value="1"/>
</dbReference>
<dbReference type="Pfam" id="PF02050">
    <property type="entry name" value="FliJ"/>
    <property type="match status" value="1"/>
</dbReference>
<evidence type="ECO:0000313" key="12">
    <source>
        <dbReference type="EMBL" id="RIX51825.1"/>
    </source>
</evidence>
<dbReference type="GO" id="GO:0044781">
    <property type="term" value="P:bacterial-type flagellum organization"/>
    <property type="evidence" value="ECO:0007669"/>
    <property type="project" value="UniProtKB-KW"/>
</dbReference>
<dbReference type="OrthoDB" id="2678901at2"/>
<evidence type="ECO:0000256" key="7">
    <source>
        <dbReference type="ARBA" id="ARBA00022795"/>
    </source>
</evidence>
<sequence length="148" mass="17169">MASFHYSFQKVVDLKTSEKTQAEWLLSGALSKLSEVEQSLKQLMDTKAEWELKLQDAARSGVPLADLQMLGDYLTHLQTCIENKMKDRKQAERAVEQSRSKLADKMKDEKVWLKAKDHAFDRFRQALQLKEQNELDEMATTRYLMPTS</sequence>
<dbReference type="GO" id="GO:0071973">
    <property type="term" value="P:bacterial-type flagellum-dependent cell motility"/>
    <property type="evidence" value="ECO:0007669"/>
    <property type="project" value="InterPro"/>
</dbReference>
<dbReference type="NCBIfam" id="TIGR02473">
    <property type="entry name" value="flagell_FliJ"/>
    <property type="match status" value="1"/>
</dbReference>
<comment type="caution">
    <text evidence="12">The sequence shown here is derived from an EMBL/GenBank/DDBJ whole genome shotgun (WGS) entry which is preliminary data.</text>
</comment>
<comment type="similarity">
    <text evidence="2">Belongs to the FliJ family.</text>
</comment>
<keyword evidence="6" id="KW-0145">Chemotaxis</keyword>
<keyword evidence="4" id="KW-0813">Transport</keyword>
<keyword evidence="12" id="KW-0282">Flagellum</keyword>
<gene>
    <name evidence="12" type="primary">fliJ</name>
    <name evidence="12" type="ORF">D3P08_15535</name>
</gene>
<evidence type="ECO:0000256" key="8">
    <source>
        <dbReference type="ARBA" id="ARBA00022927"/>
    </source>
</evidence>
<evidence type="ECO:0000256" key="5">
    <source>
        <dbReference type="ARBA" id="ARBA00022475"/>
    </source>
</evidence>
<keyword evidence="10" id="KW-1006">Bacterial flagellum protein export</keyword>
<comment type="subcellular location">
    <subcellularLocation>
        <location evidence="1">Cell membrane</location>
        <topology evidence="1">Peripheral membrane protein</topology>
        <orientation evidence="1">Cytoplasmic side</orientation>
    </subcellularLocation>
</comment>
<evidence type="ECO:0000256" key="4">
    <source>
        <dbReference type="ARBA" id="ARBA00022448"/>
    </source>
</evidence>
<keyword evidence="13" id="KW-1185">Reference proteome</keyword>
<protein>
    <recommendedName>
        <fullName evidence="3">Flagellar FliJ protein</fullName>
    </recommendedName>
</protein>
<keyword evidence="12" id="KW-0969">Cilium</keyword>
<dbReference type="InterPro" id="IPR053716">
    <property type="entry name" value="Flag_assembly_chemotaxis_eff"/>
</dbReference>
<evidence type="ECO:0000256" key="1">
    <source>
        <dbReference type="ARBA" id="ARBA00004413"/>
    </source>
</evidence>
<keyword evidence="12" id="KW-0966">Cell projection</keyword>
<feature type="coiled-coil region" evidence="11">
    <location>
        <begin position="33"/>
        <end position="108"/>
    </location>
</feature>
<keyword evidence="5" id="KW-1003">Cell membrane</keyword>
<keyword evidence="7" id="KW-1005">Bacterial flagellum biogenesis</keyword>
<keyword evidence="8" id="KW-0653">Protein transport</keyword>
<dbReference type="GO" id="GO:0015031">
    <property type="term" value="P:protein transport"/>
    <property type="evidence" value="ECO:0007669"/>
    <property type="project" value="UniProtKB-KW"/>
</dbReference>
<dbReference type="Proteomes" id="UP000266482">
    <property type="component" value="Unassembled WGS sequence"/>
</dbReference>
<evidence type="ECO:0000256" key="9">
    <source>
        <dbReference type="ARBA" id="ARBA00023136"/>
    </source>
</evidence>
<evidence type="ECO:0000256" key="10">
    <source>
        <dbReference type="ARBA" id="ARBA00023225"/>
    </source>
</evidence>
<dbReference type="RefSeq" id="WP_119600608.1">
    <property type="nucleotide sequence ID" value="NZ_QXQA01000009.1"/>
</dbReference>
<name>A0A3A1UUB3_9BACL</name>
<dbReference type="GO" id="GO:0009288">
    <property type="term" value="C:bacterial-type flagellum"/>
    <property type="evidence" value="ECO:0007669"/>
    <property type="project" value="InterPro"/>
</dbReference>
<proteinExistence type="inferred from homology"/>
<keyword evidence="9" id="KW-0472">Membrane</keyword>
<reference evidence="12 13" key="1">
    <citation type="submission" date="2018-09" db="EMBL/GenBank/DDBJ databases">
        <title>Paenibacillus aracenensis nov. sp. isolated from a cave in southern Spain.</title>
        <authorList>
            <person name="Jurado V."/>
            <person name="Gutierrez-Patricio S."/>
            <person name="Gonzalez-Pimentel J.L."/>
            <person name="Miller A.Z."/>
            <person name="Laiz L."/>
            <person name="Saiz-Jimenez C."/>
        </authorList>
    </citation>
    <scope>NUCLEOTIDE SEQUENCE [LARGE SCALE GENOMIC DNA]</scope>
    <source>
        <strain evidence="12 13">DSM 22867</strain>
    </source>
</reference>
<organism evidence="12 13">
    <name type="scientific">Paenibacillus nanensis</name>
    <dbReference type="NCBI Taxonomy" id="393251"/>
    <lineage>
        <taxon>Bacteria</taxon>
        <taxon>Bacillati</taxon>
        <taxon>Bacillota</taxon>
        <taxon>Bacilli</taxon>
        <taxon>Bacillales</taxon>
        <taxon>Paenibacillaceae</taxon>
        <taxon>Paenibacillus</taxon>
    </lineage>
</organism>